<dbReference type="GeneID" id="63719081"/>
<protein>
    <submittedName>
        <fullName evidence="4">Uncharacterized protein</fullName>
    </submittedName>
</protein>
<sequence length="280" mass="29953">MSPVRFSLAATLLLLCDLPSSLAGIVRHDCLSLHSSSLTADCADRSVLASCLAGLTGTAPDDIQSCFLDAGCSEDEAAVEAEAISRRCDRLPQGGDLRRRYLALDLRSQVSETVELAEFLRRDTATPAPTKLHGAECFTTSTIDTTTCLLTTADGVQKTQTCTPTQVARSECAPGLKCTIGVNNEDICMVLHNNLETGGIIIAIVFAVIIVVGLGSLTFLCCRDRRNQKSMAAKAEAVALARAATKKHHQESRAPLMQEQQHMQRDGAPGSPNPFMDQAH</sequence>
<keyword evidence="5" id="KW-1185">Reference proteome</keyword>
<dbReference type="RefSeq" id="XP_040653832.1">
    <property type="nucleotide sequence ID" value="XM_040803728.1"/>
</dbReference>
<evidence type="ECO:0000313" key="5">
    <source>
        <dbReference type="Proteomes" id="UP000076580"/>
    </source>
</evidence>
<dbReference type="EMBL" id="LAYC01000003">
    <property type="protein sequence ID" value="KYK54480.1"/>
    <property type="molecule type" value="Genomic_DNA"/>
</dbReference>
<feature type="chain" id="PRO_5007580440" evidence="3">
    <location>
        <begin position="24"/>
        <end position="280"/>
    </location>
</feature>
<accession>A0A151GBJ3</accession>
<keyword evidence="3" id="KW-0732">Signal</keyword>
<evidence type="ECO:0000256" key="1">
    <source>
        <dbReference type="SAM" id="MobiDB-lite"/>
    </source>
</evidence>
<feature type="transmembrane region" description="Helical" evidence="2">
    <location>
        <begin position="198"/>
        <end position="222"/>
    </location>
</feature>
<keyword evidence="2" id="KW-0472">Membrane</keyword>
<evidence type="ECO:0000256" key="3">
    <source>
        <dbReference type="SAM" id="SignalP"/>
    </source>
</evidence>
<evidence type="ECO:0000256" key="2">
    <source>
        <dbReference type="SAM" id="Phobius"/>
    </source>
</evidence>
<proteinExistence type="predicted"/>
<keyword evidence="2" id="KW-0812">Transmembrane</keyword>
<dbReference type="AlphaFoldDB" id="A0A151GBJ3"/>
<dbReference type="OrthoDB" id="3630276at2759"/>
<organism evidence="4 5">
    <name type="scientific">Drechmeria coniospora</name>
    <name type="common">Nematophagous fungus</name>
    <name type="synonym">Meria coniospora</name>
    <dbReference type="NCBI Taxonomy" id="98403"/>
    <lineage>
        <taxon>Eukaryota</taxon>
        <taxon>Fungi</taxon>
        <taxon>Dikarya</taxon>
        <taxon>Ascomycota</taxon>
        <taxon>Pezizomycotina</taxon>
        <taxon>Sordariomycetes</taxon>
        <taxon>Hypocreomycetidae</taxon>
        <taxon>Hypocreales</taxon>
        <taxon>Ophiocordycipitaceae</taxon>
        <taxon>Drechmeria</taxon>
    </lineage>
</organism>
<reference evidence="4 5" key="1">
    <citation type="journal article" date="2016" name="Sci. Rep.">
        <title>Insights into Adaptations to a Near-Obligate Nematode Endoparasitic Lifestyle from the Finished Genome of Drechmeria coniospora.</title>
        <authorList>
            <person name="Zhang L."/>
            <person name="Zhou Z."/>
            <person name="Guo Q."/>
            <person name="Fokkens L."/>
            <person name="Miskei M."/>
            <person name="Pocsi I."/>
            <person name="Zhang W."/>
            <person name="Chen M."/>
            <person name="Wang L."/>
            <person name="Sun Y."/>
            <person name="Donzelli B.G."/>
            <person name="Gibson D.M."/>
            <person name="Nelson D.R."/>
            <person name="Luo J.G."/>
            <person name="Rep M."/>
            <person name="Liu H."/>
            <person name="Yang S."/>
            <person name="Wang J."/>
            <person name="Krasnoff S.B."/>
            <person name="Xu Y."/>
            <person name="Molnar I."/>
            <person name="Lin M."/>
        </authorList>
    </citation>
    <scope>NUCLEOTIDE SEQUENCE [LARGE SCALE GENOMIC DNA]</scope>
    <source>
        <strain evidence="4 5">ARSEF 6962</strain>
    </source>
</reference>
<keyword evidence="2" id="KW-1133">Transmembrane helix</keyword>
<feature type="region of interest" description="Disordered" evidence="1">
    <location>
        <begin position="242"/>
        <end position="280"/>
    </location>
</feature>
<dbReference type="Proteomes" id="UP000076580">
    <property type="component" value="Chromosome 03"/>
</dbReference>
<gene>
    <name evidence="4" type="ORF">DCS_06438</name>
</gene>
<name>A0A151GBJ3_DRECN</name>
<dbReference type="InParanoid" id="A0A151GBJ3"/>
<evidence type="ECO:0000313" key="4">
    <source>
        <dbReference type="EMBL" id="KYK54480.1"/>
    </source>
</evidence>
<comment type="caution">
    <text evidence="4">The sequence shown here is derived from an EMBL/GenBank/DDBJ whole genome shotgun (WGS) entry which is preliminary data.</text>
</comment>
<feature type="signal peptide" evidence="3">
    <location>
        <begin position="1"/>
        <end position="23"/>
    </location>
</feature>